<keyword evidence="1" id="KW-0325">Glycoprotein</keyword>
<evidence type="ECO:0000259" key="3">
    <source>
        <dbReference type="PROSITE" id="PS50835"/>
    </source>
</evidence>
<dbReference type="PANTHER" id="PTHR16675">
    <property type="entry name" value="MHC CLASS I-RELATED"/>
    <property type="match status" value="1"/>
</dbReference>
<evidence type="ECO:0000256" key="2">
    <source>
        <dbReference type="SAM" id="SignalP"/>
    </source>
</evidence>
<dbReference type="PANTHER" id="PTHR16675:SF237">
    <property type="entry name" value="MHC CLASS I ANTIGEN TRANSCRIPT VARIANT 1-RELATED"/>
    <property type="match status" value="1"/>
</dbReference>
<feature type="signal peptide" evidence="2">
    <location>
        <begin position="1"/>
        <end position="40"/>
    </location>
</feature>
<dbReference type="Ensembl" id="ENSACLT00000027286.2">
    <property type="protein sequence ID" value="ENSACLP00000026658.2"/>
    <property type="gene ID" value="ENSACLG00000018124.2"/>
</dbReference>
<dbReference type="GO" id="GO:0005615">
    <property type="term" value="C:extracellular space"/>
    <property type="evidence" value="ECO:0007669"/>
    <property type="project" value="TreeGrafter"/>
</dbReference>
<dbReference type="GO" id="GO:0006955">
    <property type="term" value="P:immune response"/>
    <property type="evidence" value="ECO:0007669"/>
    <property type="project" value="TreeGrafter"/>
</dbReference>
<dbReference type="InterPro" id="IPR050208">
    <property type="entry name" value="MHC_class-I_related"/>
</dbReference>
<dbReference type="InterPro" id="IPR011162">
    <property type="entry name" value="MHC_I/II-like_Ag-recog"/>
</dbReference>
<feature type="domain" description="Ig-like" evidence="3">
    <location>
        <begin position="172"/>
        <end position="246"/>
    </location>
</feature>
<name>A0A3P8QBE4_ASTCA</name>
<dbReference type="GO" id="GO:0009897">
    <property type="term" value="C:external side of plasma membrane"/>
    <property type="evidence" value="ECO:0007669"/>
    <property type="project" value="TreeGrafter"/>
</dbReference>
<dbReference type="InterPro" id="IPR003597">
    <property type="entry name" value="Ig_C1-set"/>
</dbReference>
<dbReference type="SUPFAM" id="SSF48726">
    <property type="entry name" value="Immunoglobulin"/>
    <property type="match status" value="1"/>
</dbReference>
<dbReference type="InterPro" id="IPR037055">
    <property type="entry name" value="MHC_I-like_Ag-recog_sf"/>
</dbReference>
<dbReference type="PROSITE" id="PS50835">
    <property type="entry name" value="IG_LIKE"/>
    <property type="match status" value="1"/>
</dbReference>
<dbReference type="Gene3D" id="2.60.40.10">
    <property type="entry name" value="Immunoglobulins"/>
    <property type="match status" value="1"/>
</dbReference>
<dbReference type="Proteomes" id="UP000265100">
    <property type="component" value="Unplaced"/>
</dbReference>
<dbReference type="Pfam" id="PF07654">
    <property type="entry name" value="C1-set"/>
    <property type="match status" value="1"/>
</dbReference>
<proteinExistence type="predicted"/>
<reference evidence="4" key="2">
    <citation type="submission" date="2025-09" db="UniProtKB">
        <authorList>
            <consortium name="Ensembl"/>
        </authorList>
    </citation>
    <scope>IDENTIFICATION</scope>
</reference>
<reference evidence="4" key="1">
    <citation type="submission" date="2025-08" db="UniProtKB">
        <authorList>
            <consortium name="Ensembl"/>
        </authorList>
    </citation>
    <scope>IDENTIFICATION</scope>
</reference>
<dbReference type="SUPFAM" id="SSF54452">
    <property type="entry name" value="MHC antigen-recognition domain"/>
    <property type="match status" value="1"/>
</dbReference>
<organism evidence="4 5">
    <name type="scientific">Astatotilapia calliptera</name>
    <name type="common">Eastern happy</name>
    <name type="synonym">Chromis callipterus</name>
    <dbReference type="NCBI Taxonomy" id="8154"/>
    <lineage>
        <taxon>Eukaryota</taxon>
        <taxon>Metazoa</taxon>
        <taxon>Chordata</taxon>
        <taxon>Craniata</taxon>
        <taxon>Vertebrata</taxon>
        <taxon>Euteleostomi</taxon>
        <taxon>Actinopterygii</taxon>
        <taxon>Neopterygii</taxon>
        <taxon>Teleostei</taxon>
        <taxon>Neoteleostei</taxon>
        <taxon>Acanthomorphata</taxon>
        <taxon>Ovalentaria</taxon>
        <taxon>Cichlomorphae</taxon>
        <taxon>Cichliformes</taxon>
        <taxon>Cichlidae</taxon>
        <taxon>African cichlids</taxon>
        <taxon>Pseudocrenilabrinae</taxon>
        <taxon>Haplochromini</taxon>
        <taxon>Astatotilapia</taxon>
    </lineage>
</organism>
<protein>
    <recommendedName>
        <fullName evidence="3">Ig-like domain-containing protein</fullName>
    </recommendedName>
</protein>
<dbReference type="Gene3D" id="3.30.500.10">
    <property type="entry name" value="MHC class I-like antigen recognition-like"/>
    <property type="match status" value="1"/>
</dbReference>
<dbReference type="OMA" id="RRNSCEW"/>
<sequence>MDLAQLCCHIASAGLHFNSIFLNMMMKLMLLLLSCHIASAVKHSLVYFITESSEVRNIPEFMAVAEVKRTEFGYCDSSKKILETRQDWVQKTLYNDKAQLDSYNELCFAILPYVFRKWISKWQQLASQSEVVNTLQMMEGCEWDENTGETCPDWLKKYLKNGNSTLLRKVLPSIFLLWKTPSSPVSCHATGFYPQRALMFWRKDGVEIHEGVDPGEILPNNDGTFQMSVGLNVSSVTPEEWKRYECVCFSFLTLRTASLPT</sequence>
<feature type="chain" id="PRO_5044265160" description="Ig-like domain-containing protein" evidence="2">
    <location>
        <begin position="41"/>
        <end position="261"/>
    </location>
</feature>
<keyword evidence="5" id="KW-1185">Reference proteome</keyword>
<dbReference type="Bgee" id="ENSACLG00000018124">
    <property type="expression patterns" value="Expressed in anal fin and 3 other cell types or tissues"/>
</dbReference>
<evidence type="ECO:0000313" key="4">
    <source>
        <dbReference type="Ensembl" id="ENSACLP00000026658.2"/>
    </source>
</evidence>
<dbReference type="SMART" id="SM00407">
    <property type="entry name" value="IGc1"/>
    <property type="match status" value="1"/>
</dbReference>
<dbReference type="InterPro" id="IPR036179">
    <property type="entry name" value="Ig-like_dom_sf"/>
</dbReference>
<dbReference type="GeneTree" id="ENSGT01120000271828"/>
<dbReference type="InterPro" id="IPR013783">
    <property type="entry name" value="Ig-like_fold"/>
</dbReference>
<keyword evidence="2" id="KW-0732">Signal</keyword>
<accession>A0A3P8QBE4</accession>
<dbReference type="InterPro" id="IPR007110">
    <property type="entry name" value="Ig-like_dom"/>
</dbReference>
<dbReference type="AlphaFoldDB" id="A0A3P8QBE4"/>
<evidence type="ECO:0000313" key="5">
    <source>
        <dbReference type="Proteomes" id="UP000265100"/>
    </source>
</evidence>
<evidence type="ECO:0000256" key="1">
    <source>
        <dbReference type="ARBA" id="ARBA00023180"/>
    </source>
</evidence>